<dbReference type="GO" id="GO:0031047">
    <property type="term" value="P:regulatory ncRNA-mediated gene silencing"/>
    <property type="evidence" value="ECO:0007669"/>
    <property type="project" value="InterPro"/>
</dbReference>
<dbReference type="OrthoDB" id="777694at2759"/>
<dbReference type="PANTHER" id="PTHR46619:SF2">
    <property type="entry name" value="XS DOMAIN PROTEIN"/>
    <property type="match status" value="1"/>
</dbReference>
<dbReference type="eggNOG" id="ENOG502QQ93">
    <property type="taxonomic scope" value="Eukaryota"/>
</dbReference>
<proteinExistence type="predicted"/>
<gene>
    <name evidence="4 5" type="primary">LOC104587843</name>
</gene>
<evidence type="ECO:0000313" key="5">
    <source>
        <dbReference type="RefSeq" id="XP_010243904.1"/>
    </source>
</evidence>
<accession>A0A1U7YU64</accession>
<sequence>MRSRRPEAYPTNSGTREERAPRSRRSLSPHEVERSRRGLGRDRRSTSIEMRDYARRFDGGREDGGRVRSPSPPFGQSRKRSQFDEDFPRRDSLTTEFRKKYQFTESLDLTVAPSSSLKHFGSSALTNRITKEDFHGRGSSALDGNGISVRKSIYPEEGTQPSFYKLPPDAGPTLNPGKIGSNYSTSASSGYLKIGLGKDEDLWYHDRLRPEVSARESYKKEENAMFSSRDIACSTVPLSHSKDLGGTSSSLLKDEFRGPYQNRLPFDHDKYSRAAPFDTGRNPGLHRKDTISYQPGSHNLVAAGRHDYNYPELGRRDRDAAYQSDDIYRKMLPSGRADYDHRDQLGADYMVNSQTESSHRSLRETGFWDHPSLQGEPHPDYLGMNRVPLTTEKKREFVGPRSAQVDFGTRVYGDHEMSRLGVDYGFGRGAHSGLYKEGLKNPSVSDVSPQRVLKTDELGIYDASGIVAKRKYSMDEEMSGHGSRIPFSSKRSTSSRVQELVDSDEQWSGKNRSGLLHSKRLSFGHFPSRKAGRSFARIAHRKFLATDDRLPAQDLAGHVQGHRIESSIRGGGKISVKKRLRPGPSNFHNPFRHDFHKSYKYLKRNHDDLHGGMNVHDDEQPKDQPNSVKSDPPKDSEEFKQLVHKAFLKFAKQLNENPAHWRRYKEQGKASILRCSVCRSLSKDFIDTQSLAAHAWMSPKVGLRAEHLGLHKAICVFMGWNSSVALDSSWNPQVLPDAEALAVKEDLILWPPLVIIHNSSIGNKNPEGRKIVTIEEMEAKLRDMGLGEGKTKVCRGKPANQSIMVVKFLGTFSGMQDAERLQQYFVDTKHGRQEFQQINSSGNKNGSGEAGAQADHILYGYMGIAEDLDKLDFETKKRCVLKSKKEIKAIADAPLN</sequence>
<dbReference type="OMA" id="IVCGRSY"/>
<dbReference type="InterPro" id="IPR005380">
    <property type="entry name" value="XS_domain"/>
</dbReference>
<feature type="region of interest" description="Disordered" evidence="1">
    <location>
        <begin position="606"/>
        <end position="636"/>
    </location>
</feature>
<dbReference type="RefSeq" id="XP_010243904.1">
    <property type="nucleotide sequence ID" value="XM_010245602.2"/>
</dbReference>
<protein>
    <submittedName>
        <fullName evidence="4 5">Uncharacterized protein LOC104587843 isoform X1</fullName>
    </submittedName>
</protein>
<evidence type="ECO:0000256" key="1">
    <source>
        <dbReference type="SAM" id="MobiDB-lite"/>
    </source>
</evidence>
<dbReference type="KEGG" id="nnu:104587843"/>
<organism evidence="3 4">
    <name type="scientific">Nelumbo nucifera</name>
    <name type="common">Sacred lotus</name>
    <dbReference type="NCBI Taxonomy" id="4432"/>
    <lineage>
        <taxon>Eukaryota</taxon>
        <taxon>Viridiplantae</taxon>
        <taxon>Streptophyta</taxon>
        <taxon>Embryophyta</taxon>
        <taxon>Tracheophyta</taxon>
        <taxon>Spermatophyta</taxon>
        <taxon>Magnoliopsida</taxon>
        <taxon>Proteales</taxon>
        <taxon>Nelumbonaceae</taxon>
        <taxon>Nelumbo</taxon>
    </lineage>
</organism>
<evidence type="ECO:0000259" key="2">
    <source>
        <dbReference type="Pfam" id="PF03468"/>
    </source>
</evidence>
<dbReference type="Gene3D" id="3.30.70.2890">
    <property type="entry name" value="XS domain"/>
    <property type="match status" value="1"/>
</dbReference>
<name>A0A1U7YU64_NELNU</name>
<evidence type="ECO:0000313" key="4">
    <source>
        <dbReference type="RefSeq" id="XP_010243897.1"/>
    </source>
</evidence>
<dbReference type="GeneID" id="104587843"/>
<feature type="domain" description="XS" evidence="2">
    <location>
        <begin position="745"/>
        <end position="869"/>
    </location>
</feature>
<feature type="compositionally biased region" description="Basic and acidic residues" evidence="1">
    <location>
        <begin position="606"/>
        <end position="622"/>
    </location>
</feature>
<dbReference type="AlphaFoldDB" id="A0A1U7YU64"/>
<reference evidence="4 5" key="1">
    <citation type="submission" date="2025-04" db="UniProtKB">
        <authorList>
            <consortium name="RefSeq"/>
        </authorList>
    </citation>
    <scope>IDENTIFICATION</scope>
</reference>
<feature type="region of interest" description="Disordered" evidence="1">
    <location>
        <begin position="1"/>
        <end position="91"/>
    </location>
</feature>
<feature type="compositionally biased region" description="Basic and acidic residues" evidence="1">
    <location>
        <begin position="81"/>
        <end position="91"/>
    </location>
</feature>
<evidence type="ECO:0000313" key="3">
    <source>
        <dbReference type="Proteomes" id="UP000189703"/>
    </source>
</evidence>
<dbReference type="STRING" id="4432.A0A1U7YU64"/>
<dbReference type="RefSeq" id="XP_010243897.1">
    <property type="nucleotide sequence ID" value="XM_010245595.2"/>
</dbReference>
<keyword evidence="3" id="KW-1185">Reference proteome</keyword>
<feature type="region of interest" description="Disordered" evidence="1">
    <location>
        <begin position="263"/>
        <end position="288"/>
    </location>
</feature>
<dbReference type="Pfam" id="PF03468">
    <property type="entry name" value="XS"/>
    <property type="match status" value="1"/>
</dbReference>
<dbReference type="PANTHER" id="PTHR46619">
    <property type="entry name" value="RNA RECOGNITION MOTIF XS DOMAIN PROTEIN-RELATED"/>
    <property type="match status" value="1"/>
</dbReference>
<dbReference type="InterPro" id="IPR038588">
    <property type="entry name" value="XS_domain_sf"/>
</dbReference>
<dbReference type="Proteomes" id="UP000189703">
    <property type="component" value="Unplaced"/>
</dbReference>
<feature type="compositionally biased region" description="Basic and acidic residues" evidence="1">
    <location>
        <begin position="28"/>
        <end position="66"/>
    </location>
</feature>